<accession>A0A1W6JY54</accession>
<sequence>MENLRYRVFYEAKYEYEDVVTSNDNTLRITPYNGENQKVITEKVYSEPKGYSFSFKDIFGNTVYRIKVIEPHYSLTLASESEVEINIQEMENCQLPCKIYDPVFLNSSRLIDVDYFKESAKEIIKSAKNLDELVRQIVSFVKDRVKYKEGLTTVNTSAKESFELGYGVCQDLAQITIGLLRASGIPARYVMGVVNDNPKTTHAWVEFKTHSGWIPVDPTRNRFYKIGYIKFAIGRDYYDTPPVTGSFVSSGRGWLKKLNIKVEKE</sequence>
<dbReference type="Pfam" id="PF01841">
    <property type="entry name" value="Transglut_core"/>
    <property type="match status" value="1"/>
</dbReference>
<dbReference type="OrthoDB" id="18481at2157"/>
<dbReference type="InterPro" id="IPR002931">
    <property type="entry name" value="Transglutaminase-like"/>
</dbReference>
<keyword evidence="3" id="KW-1185">Reference proteome</keyword>
<reference evidence="2 3" key="1">
    <citation type="submission" date="2017-03" db="EMBL/GenBank/DDBJ databases">
        <title>Sulfur activation and transportation mechanism of thermophilic Archaea Acidianus manzaensis YN-25.</title>
        <authorList>
            <person name="Ma Y."/>
            <person name="Yang Y."/>
            <person name="Xia J."/>
        </authorList>
    </citation>
    <scope>NUCLEOTIDE SEQUENCE [LARGE SCALE GENOMIC DNA]</scope>
    <source>
        <strain evidence="2 3">YN-25</strain>
    </source>
</reference>
<dbReference type="KEGG" id="aman:B6F84_03550"/>
<gene>
    <name evidence="2" type="ORF">B6F84_03550</name>
</gene>
<dbReference type="AlphaFoldDB" id="A0A1W6JY54"/>
<dbReference type="InterPro" id="IPR038765">
    <property type="entry name" value="Papain-like_cys_pep_sf"/>
</dbReference>
<dbReference type="Gene3D" id="3.10.620.30">
    <property type="match status" value="1"/>
</dbReference>
<proteinExistence type="predicted"/>
<evidence type="ECO:0000259" key="1">
    <source>
        <dbReference type="SMART" id="SM00460"/>
    </source>
</evidence>
<dbReference type="Proteomes" id="UP000193404">
    <property type="component" value="Chromosome"/>
</dbReference>
<dbReference type="RefSeq" id="WP_148690959.1">
    <property type="nucleotide sequence ID" value="NZ_CP020477.1"/>
</dbReference>
<dbReference type="EMBL" id="CP020477">
    <property type="protein sequence ID" value="ARM75198.1"/>
    <property type="molecule type" value="Genomic_DNA"/>
</dbReference>
<dbReference type="STRING" id="282676.B6F84_03550"/>
<protein>
    <submittedName>
        <fullName evidence="2">Transglutaminase</fullName>
    </submittedName>
</protein>
<feature type="domain" description="Transglutaminase-like" evidence="1">
    <location>
        <begin position="161"/>
        <end position="220"/>
    </location>
</feature>
<dbReference type="GeneID" id="41589965"/>
<name>A0A1W6JY54_9CREN</name>
<dbReference type="InterPro" id="IPR013589">
    <property type="entry name" value="Bac_transglu_N"/>
</dbReference>
<dbReference type="PANTHER" id="PTHR33490">
    <property type="entry name" value="BLR5614 PROTEIN-RELATED"/>
    <property type="match status" value="1"/>
</dbReference>
<dbReference type="SUPFAM" id="SSF54001">
    <property type="entry name" value="Cysteine proteinases"/>
    <property type="match status" value="1"/>
</dbReference>
<evidence type="ECO:0000313" key="3">
    <source>
        <dbReference type="Proteomes" id="UP000193404"/>
    </source>
</evidence>
<dbReference type="PANTHER" id="PTHR33490:SF6">
    <property type="entry name" value="SLL1049 PROTEIN"/>
    <property type="match status" value="1"/>
</dbReference>
<organism evidence="2 3">
    <name type="scientific">Acidianus manzaensis</name>
    <dbReference type="NCBI Taxonomy" id="282676"/>
    <lineage>
        <taxon>Archaea</taxon>
        <taxon>Thermoproteota</taxon>
        <taxon>Thermoprotei</taxon>
        <taxon>Sulfolobales</taxon>
        <taxon>Sulfolobaceae</taxon>
        <taxon>Acidianus</taxon>
    </lineage>
</organism>
<dbReference type="Pfam" id="PF08379">
    <property type="entry name" value="Bact_transglu_N"/>
    <property type="match status" value="1"/>
</dbReference>
<evidence type="ECO:0000313" key="2">
    <source>
        <dbReference type="EMBL" id="ARM75198.1"/>
    </source>
</evidence>
<dbReference type="SMART" id="SM00460">
    <property type="entry name" value="TGc"/>
    <property type="match status" value="1"/>
</dbReference>